<gene>
    <name evidence="2" type="ORF">ACFPOE_02015</name>
</gene>
<comment type="caution">
    <text evidence="2">The sequence shown here is derived from an EMBL/GenBank/DDBJ whole genome shotgun (WGS) entry which is preliminary data.</text>
</comment>
<accession>A0ABW0NBL3</accession>
<feature type="domain" description="KfrA N-terminal DNA-binding" evidence="1">
    <location>
        <begin position="14"/>
        <end position="55"/>
    </location>
</feature>
<protein>
    <submittedName>
        <fullName evidence="2">DNA-binding protein</fullName>
    </submittedName>
</protein>
<organism evidence="2 3">
    <name type="scientific">Caenimonas terrae</name>
    <dbReference type="NCBI Taxonomy" id="696074"/>
    <lineage>
        <taxon>Bacteria</taxon>
        <taxon>Pseudomonadati</taxon>
        <taxon>Pseudomonadota</taxon>
        <taxon>Betaproteobacteria</taxon>
        <taxon>Burkholderiales</taxon>
        <taxon>Comamonadaceae</taxon>
        <taxon>Caenimonas</taxon>
    </lineage>
</organism>
<dbReference type="Proteomes" id="UP001596037">
    <property type="component" value="Unassembled WGS sequence"/>
</dbReference>
<evidence type="ECO:0000259" key="1">
    <source>
        <dbReference type="Pfam" id="PF11740"/>
    </source>
</evidence>
<dbReference type="InterPro" id="IPR021104">
    <property type="entry name" value="KfrA_DNA-bd_N"/>
</dbReference>
<name>A0ABW0NBL3_9BURK</name>
<evidence type="ECO:0000313" key="2">
    <source>
        <dbReference type="EMBL" id="MFC5496299.1"/>
    </source>
</evidence>
<evidence type="ECO:0000313" key="3">
    <source>
        <dbReference type="Proteomes" id="UP001596037"/>
    </source>
</evidence>
<dbReference type="GO" id="GO:0003677">
    <property type="term" value="F:DNA binding"/>
    <property type="evidence" value="ECO:0007669"/>
    <property type="project" value="UniProtKB-KW"/>
</dbReference>
<sequence>MGTQRKRGRPGVTLEDVREACKRLAAQGRRIGPTNVRLELGRGSFRTIVKHLRTLGHTGTRSKRT</sequence>
<proteinExistence type="predicted"/>
<keyword evidence="2" id="KW-0238">DNA-binding</keyword>
<dbReference type="RefSeq" id="WP_376848325.1">
    <property type="nucleotide sequence ID" value="NZ_JBHSMF010000002.1"/>
</dbReference>
<dbReference type="Pfam" id="PF11740">
    <property type="entry name" value="KfrA_N"/>
    <property type="match status" value="1"/>
</dbReference>
<keyword evidence="3" id="KW-1185">Reference proteome</keyword>
<reference evidence="3" key="1">
    <citation type="journal article" date="2019" name="Int. J. Syst. Evol. Microbiol.">
        <title>The Global Catalogue of Microorganisms (GCM) 10K type strain sequencing project: providing services to taxonomists for standard genome sequencing and annotation.</title>
        <authorList>
            <consortium name="The Broad Institute Genomics Platform"/>
            <consortium name="The Broad Institute Genome Sequencing Center for Infectious Disease"/>
            <person name="Wu L."/>
            <person name="Ma J."/>
        </authorList>
    </citation>
    <scope>NUCLEOTIDE SEQUENCE [LARGE SCALE GENOMIC DNA]</scope>
    <source>
        <strain evidence="3">CCUG 57401</strain>
    </source>
</reference>
<dbReference type="EMBL" id="JBHSMF010000002">
    <property type="protein sequence ID" value="MFC5496299.1"/>
    <property type="molecule type" value="Genomic_DNA"/>
</dbReference>